<feature type="region of interest" description="Disordered" evidence="1">
    <location>
        <begin position="1"/>
        <end position="22"/>
    </location>
</feature>
<dbReference type="AlphaFoldDB" id="A0A1I7YDJ5"/>
<feature type="region of interest" description="Disordered" evidence="1">
    <location>
        <begin position="231"/>
        <end position="293"/>
    </location>
</feature>
<evidence type="ECO:0000313" key="3">
    <source>
        <dbReference type="WBParaSite" id="L893_g15037.t1"/>
    </source>
</evidence>
<keyword evidence="2" id="KW-1185">Reference proteome</keyword>
<organism evidence="2 3">
    <name type="scientific">Steinernema glaseri</name>
    <dbReference type="NCBI Taxonomy" id="37863"/>
    <lineage>
        <taxon>Eukaryota</taxon>
        <taxon>Metazoa</taxon>
        <taxon>Ecdysozoa</taxon>
        <taxon>Nematoda</taxon>
        <taxon>Chromadorea</taxon>
        <taxon>Rhabditida</taxon>
        <taxon>Tylenchina</taxon>
        <taxon>Panagrolaimomorpha</taxon>
        <taxon>Strongyloidoidea</taxon>
        <taxon>Steinernematidae</taxon>
        <taxon>Steinernema</taxon>
    </lineage>
</organism>
<evidence type="ECO:0000313" key="2">
    <source>
        <dbReference type="Proteomes" id="UP000095287"/>
    </source>
</evidence>
<sequence length="553" mass="63338">MFRRTERNRQPISVNAPKPDAEVGSSVCWYKTRAGNDAFTYRSQRFPGTLFRYVSSQGSRIKQQTTWRFVCVSCSKINNYRVAHKMKSISASGVSIRNGDWLDDPDYPYWEHICIVGLHCVDRPRNTKKGVNVKLPNVDAIPLLKYTHEGQTVLDEVQLQGGDVHKISSTSYRHLIRTICADLFERSHRQMPPVHEKRAYAQAFFKSIGANFNPKDNKVIASMGMRIRRLQAANSGSDKSEKDDDEEQGEKADFVEEGGADSYDFNDSQFDYDVDETSQGPPEKRIKSEMPQGSFDVQVGVEQDGEEFYLEDDTFAMEPATHFSDINSVFVEPNNSPAEFFETSDNFERDLAMEDISAQFLEMGLRQPDAESFEQIWEGAVVDKLINIGVQQPFAHSGMQRFLQFKGVDDGSIDALLPNDRSELALRLLPIALFGNDHGYFSKHLTKIFIECHANMKTIEDLKQFHTTDMLNYPVIVKVHDKYMVVASKKAIRVEGGFSTALRILVEIYAVLNCEIPFEVYLPVRFLQYIYDIYRYKISEEHKDIFERVLSFL</sequence>
<accession>A0A1I7YDJ5</accession>
<protein>
    <submittedName>
        <fullName evidence="3">Non-specific serine/threonine protein kinase</fullName>
    </submittedName>
</protein>
<reference evidence="3" key="1">
    <citation type="submission" date="2016-11" db="UniProtKB">
        <authorList>
            <consortium name="WormBaseParasite"/>
        </authorList>
    </citation>
    <scope>IDENTIFICATION</scope>
</reference>
<dbReference type="WBParaSite" id="L893_g15037.t1">
    <property type="protein sequence ID" value="L893_g15037.t1"/>
    <property type="gene ID" value="L893_g15037"/>
</dbReference>
<dbReference type="Proteomes" id="UP000095287">
    <property type="component" value="Unplaced"/>
</dbReference>
<name>A0A1I7YDJ5_9BILA</name>
<proteinExistence type="predicted"/>
<evidence type="ECO:0000256" key="1">
    <source>
        <dbReference type="SAM" id="MobiDB-lite"/>
    </source>
</evidence>